<feature type="compositionally biased region" description="Basic and acidic residues" evidence="1">
    <location>
        <begin position="15"/>
        <end position="36"/>
    </location>
</feature>
<dbReference type="PANTHER" id="PTHR47149">
    <property type="entry name" value="F-BOX PROTEIN RMF"/>
    <property type="match status" value="1"/>
</dbReference>
<dbReference type="PANTHER" id="PTHR47149:SF1">
    <property type="entry name" value="F-BOX PROTEIN RMF"/>
    <property type="match status" value="1"/>
</dbReference>
<dbReference type="GO" id="GO:0005634">
    <property type="term" value="C:nucleus"/>
    <property type="evidence" value="ECO:0007669"/>
    <property type="project" value="TreeGrafter"/>
</dbReference>
<dbReference type="EMBL" id="BQKI01000095">
    <property type="protein sequence ID" value="GJN38132.1"/>
    <property type="molecule type" value="Genomic_DNA"/>
</dbReference>
<evidence type="ECO:0000256" key="1">
    <source>
        <dbReference type="SAM" id="MobiDB-lite"/>
    </source>
</evidence>
<dbReference type="Pfam" id="PF12937">
    <property type="entry name" value="F-box-like"/>
    <property type="match status" value="1"/>
</dbReference>
<evidence type="ECO:0000259" key="2">
    <source>
        <dbReference type="Pfam" id="PF12937"/>
    </source>
</evidence>
<sequence>MGKAISLLRPPQPPREGEREKAMELWKRPRQARLDPDFVSSPPPLLLRQRVRKQARAKRPREAAEGANQQRPPKRARCAQLGVGSPVAMLRPVSYFTLVWSLPPPKPTHVSRPRHPFNWYEPDMWTEIAKHLCGYDLVCLSLTCHWFHRLLADDSIWRHAFIRDLSLPATYVPPPRPLHRTWLRLYAAAFGKHQSALRNGSHSYCYHQRHKHIEGSRMGGFLVDTPYLLLAGKLPLPRCVPEEVQLSIEIMGAGVLRNARPGIWIADRHLLQCPRCNIHICSGVVQVLDVRHSDLFLEDEYWDGTWEYEDLGEHFMDEEAAIACCAVFNHTSLSLSYAEVVRHTKYWIRRRSDWRPKGCLTLYAAAINTNLHGNAGLLSKFQAMRDMTGDGRIVSIRITQQLF</sequence>
<dbReference type="Proteomes" id="UP001054889">
    <property type="component" value="Unassembled WGS sequence"/>
</dbReference>
<reference evidence="3" key="2">
    <citation type="submission" date="2021-12" db="EMBL/GenBank/DDBJ databases">
        <title>Resequencing data analysis of finger millet.</title>
        <authorList>
            <person name="Hatakeyama M."/>
            <person name="Aluri S."/>
            <person name="Balachadran M.T."/>
            <person name="Sivarajan S.R."/>
            <person name="Poveda L."/>
            <person name="Shimizu-Inatsugi R."/>
            <person name="Schlapbach R."/>
            <person name="Sreeman S.M."/>
            <person name="Shimizu K.K."/>
        </authorList>
    </citation>
    <scope>NUCLEOTIDE SEQUENCE</scope>
</reference>
<evidence type="ECO:0000313" key="4">
    <source>
        <dbReference type="Proteomes" id="UP001054889"/>
    </source>
</evidence>
<name>A0AAV5FSZ5_ELECO</name>
<organism evidence="3 4">
    <name type="scientific">Eleusine coracana subsp. coracana</name>
    <dbReference type="NCBI Taxonomy" id="191504"/>
    <lineage>
        <taxon>Eukaryota</taxon>
        <taxon>Viridiplantae</taxon>
        <taxon>Streptophyta</taxon>
        <taxon>Embryophyta</taxon>
        <taxon>Tracheophyta</taxon>
        <taxon>Spermatophyta</taxon>
        <taxon>Magnoliopsida</taxon>
        <taxon>Liliopsida</taxon>
        <taxon>Poales</taxon>
        <taxon>Poaceae</taxon>
        <taxon>PACMAD clade</taxon>
        <taxon>Chloridoideae</taxon>
        <taxon>Cynodonteae</taxon>
        <taxon>Eleusininae</taxon>
        <taxon>Eleusine</taxon>
    </lineage>
</organism>
<dbReference type="InterPro" id="IPR036047">
    <property type="entry name" value="F-box-like_dom_sf"/>
</dbReference>
<dbReference type="AlphaFoldDB" id="A0AAV5FSZ5"/>
<proteinExistence type="predicted"/>
<dbReference type="GO" id="GO:0061458">
    <property type="term" value="P:reproductive system development"/>
    <property type="evidence" value="ECO:0007669"/>
    <property type="project" value="TreeGrafter"/>
</dbReference>
<dbReference type="SUPFAM" id="SSF81383">
    <property type="entry name" value="F-box domain"/>
    <property type="match status" value="1"/>
</dbReference>
<dbReference type="InterPro" id="IPR001810">
    <property type="entry name" value="F-box_dom"/>
</dbReference>
<feature type="region of interest" description="Disordered" evidence="1">
    <location>
        <begin position="1"/>
        <end position="77"/>
    </location>
</feature>
<protein>
    <recommendedName>
        <fullName evidence="2">F-box domain-containing protein</fullName>
    </recommendedName>
</protein>
<feature type="domain" description="F-box" evidence="2">
    <location>
        <begin position="126"/>
        <end position="163"/>
    </location>
</feature>
<reference evidence="3" key="1">
    <citation type="journal article" date="2018" name="DNA Res.">
        <title>Multiple hybrid de novo genome assembly of finger millet, an orphan allotetraploid crop.</title>
        <authorList>
            <person name="Hatakeyama M."/>
            <person name="Aluri S."/>
            <person name="Balachadran M.T."/>
            <person name="Sivarajan S.R."/>
            <person name="Patrignani A."/>
            <person name="Gruter S."/>
            <person name="Poveda L."/>
            <person name="Shimizu-Inatsugi R."/>
            <person name="Baeten J."/>
            <person name="Francoijs K.J."/>
            <person name="Nataraja K.N."/>
            <person name="Reddy Y.A.N."/>
            <person name="Phadnis S."/>
            <person name="Ravikumar R.L."/>
            <person name="Schlapbach R."/>
            <person name="Sreeman S.M."/>
            <person name="Shimizu K.K."/>
        </authorList>
    </citation>
    <scope>NUCLEOTIDE SEQUENCE</scope>
</reference>
<comment type="caution">
    <text evidence="3">The sequence shown here is derived from an EMBL/GenBank/DDBJ whole genome shotgun (WGS) entry which is preliminary data.</text>
</comment>
<feature type="compositionally biased region" description="Basic residues" evidence="1">
    <location>
        <begin position="49"/>
        <end position="59"/>
    </location>
</feature>
<gene>
    <name evidence="3" type="primary">gb27145</name>
    <name evidence="3" type="ORF">PR202_gb27145</name>
</gene>
<dbReference type="Gene3D" id="1.20.1280.50">
    <property type="match status" value="1"/>
</dbReference>
<keyword evidence="4" id="KW-1185">Reference proteome</keyword>
<evidence type="ECO:0000313" key="3">
    <source>
        <dbReference type="EMBL" id="GJN38132.1"/>
    </source>
</evidence>
<accession>A0AAV5FSZ5</accession>